<dbReference type="PANTHER" id="PTHR35317:SF35">
    <property type="entry name" value="DUF4219 DOMAIN-CONTAINING PROTEIN"/>
    <property type="match status" value="1"/>
</dbReference>
<dbReference type="Proteomes" id="UP000264353">
    <property type="component" value="Chromosome A8"/>
</dbReference>
<name>A0A397Y767_BRACM</name>
<organism evidence="1 2">
    <name type="scientific">Brassica campestris</name>
    <name type="common">Field mustard</name>
    <dbReference type="NCBI Taxonomy" id="3711"/>
    <lineage>
        <taxon>Eukaryota</taxon>
        <taxon>Viridiplantae</taxon>
        <taxon>Streptophyta</taxon>
        <taxon>Embryophyta</taxon>
        <taxon>Tracheophyta</taxon>
        <taxon>Spermatophyta</taxon>
        <taxon>Magnoliopsida</taxon>
        <taxon>eudicotyledons</taxon>
        <taxon>Gunneridae</taxon>
        <taxon>Pentapetalae</taxon>
        <taxon>rosids</taxon>
        <taxon>malvids</taxon>
        <taxon>Brassicales</taxon>
        <taxon>Brassicaceae</taxon>
        <taxon>Brassiceae</taxon>
        <taxon>Brassica</taxon>
    </lineage>
</organism>
<accession>A0A397Y767</accession>
<proteinExistence type="predicted"/>
<protein>
    <submittedName>
        <fullName evidence="1">Uncharacterized protein</fullName>
    </submittedName>
</protein>
<dbReference type="PANTHER" id="PTHR35317">
    <property type="entry name" value="OS04G0629600 PROTEIN"/>
    <property type="match status" value="1"/>
</dbReference>
<gene>
    <name evidence="1" type="ORF">BRARA_H00230</name>
</gene>
<sequence>MNDTLALQILQTAVSDHIFSRIAATSTSKEAWDALKEEYEGSPQVRLIKFQTLRREYENLKMYENEDIKVFTDKIVELANQLTYHELIGILKAHEARLAAREKSTSEGAFDSRVRHKNYGVTQDNSKHQGGKKWCGYCKKNNHTETECLKKQKKDDRGSHNASEAATTVMEDVWLVDS</sequence>
<dbReference type="AlphaFoldDB" id="A0A397Y767"/>
<evidence type="ECO:0000313" key="2">
    <source>
        <dbReference type="Proteomes" id="UP000264353"/>
    </source>
</evidence>
<evidence type="ECO:0000313" key="1">
    <source>
        <dbReference type="EMBL" id="RID49429.1"/>
    </source>
</evidence>
<dbReference type="Pfam" id="PF14223">
    <property type="entry name" value="Retrotran_gag_2"/>
    <property type="match status" value="1"/>
</dbReference>
<reference evidence="1 2" key="1">
    <citation type="submission" date="2018-06" db="EMBL/GenBank/DDBJ databases">
        <title>WGS assembly of Brassica rapa FPsc.</title>
        <authorList>
            <person name="Bowman J."/>
            <person name="Kohchi T."/>
            <person name="Yamato K."/>
            <person name="Jenkins J."/>
            <person name="Shu S."/>
            <person name="Ishizaki K."/>
            <person name="Yamaoka S."/>
            <person name="Nishihama R."/>
            <person name="Nakamura Y."/>
            <person name="Berger F."/>
            <person name="Adam C."/>
            <person name="Aki S."/>
            <person name="Althoff F."/>
            <person name="Araki T."/>
            <person name="Arteaga-Vazquez M."/>
            <person name="Balasubrmanian S."/>
            <person name="Bauer D."/>
            <person name="Boehm C."/>
            <person name="Briginshaw L."/>
            <person name="Caballero-Perez J."/>
            <person name="Catarino B."/>
            <person name="Chen F."/>
            <person name="Chiyoda S."/>
            <person name="Chovatia M."/>
            <person name="Davies K."/>
            <person name="Delmans M."/>
            <person name="Demura T."/>
            <person name="Dierschke T."/>
            <person name="Dolan L."/>
            <person name="Dorantes-Acosta A."/>
            <person name="Eklund D."/>
            <person name="Florent S."/>
            <person name="Flores-Sandoval E."/>
            <person name="Fujiyama A."/>
            <person name="Fukuzawa H."/>
            <person name="Galik B."/>
            <person name="Grimanelli D."/>
            <person name="Grimwood J."/>
            <person name="Grossniklaus U."/>
            <person name="Hamada T."/>
            <person name="Haseloff J."/>
            <person name="Hetherington A."/>
            <person name="Higo A."/>
            <person name="Hirakawa Y."/>
            <person name="Hundley H."/>
            <person name="Ikeda Y."/>
            <person name="Inoue K."/>
            <person name="Inoue S."/>
            <person name="Ishida S."/>
            <person name="Jia Q."/>
            <person name="Kakita M."/>
            <person name="Kanazawa T."/>
            <person name="Kawai Y."/>
            <person name="Kawashima T."/>
            <person name="Kennedy M."/>
            <person name="Kinose K."/>
            <person name="Kinoshita T."/>
            <person name="Kohara Y."/>
            <person name="Koide E."/>
            <person name="Komatsu K."/>
            <person name="Kopischke S."/>
            <person name="Kubo M."/>
            <person name="Kyozuka J."/>
            <person name="Lagercrantz U."/>
            <person name="Lin S."/>
            <person name="Lindquist E."/>
            <person name="Lipzen A."/>
            <person name="Lu C."/>
            <person name="Luna E."/>
            <person name="Martienssen R."/>
            <person name="Minamino N."/>
            <person name="Mizutani M."/>
            <person name="Mizutani M."/>
            <person name="Mochizuki N."/>
            <person name="Monte I."/>
            <person name="Mosher R."/>
            <person name="Nagasaki H."/>
            <person name="Nakagami H."/>
            <person name="Naramoto S."/>
            <person name="Nishitani K."/>
            <person name="Ohtani M."/>
            <person name="Okamoto T."/>
            <person name="Okumura M."/>
            <person name="Phillips J."/>
            <person name="Pollak B."/>
            <person name="Reinders A."/>
            <person name="Roevekamp M."/>
            <person name="Sano R."/>
            <person name="Sawa S."/>
            <person name="Schmid M."/>
            <person name="Shirakawa M."/>
            <person name="Solano R."/>
            <person name="Spunde A."/>
            <person name="Suetsugu N."/>
            <person name="Sugano S."/>
            <person name="Sugiyama A."/>
            <person name="Sun R."/>
            <person name="Suzuki Y."/>
            <person name="Takenaka M."/>
            <person name="Takezawa D."/>
            <person name="Tomogane H."/>
            <person name="Tsuzuki M."/>
            <person name="Ueda T."/>
            <person name="Umeda M."/>
            <person name="Ward J."/>
            <person name="Watanabe Y."/>
            <person name="Yazaki K."/>
            <person name="Yokoyama R."/>
            <person name="Yoshitake Y."/>
            <person name="Yotsui I."/>
            <person name="Zachgo S."/>
            <person name="Schmutz J."/>
        </authorList>
    </citation>
    <scope>NUCLEOTIDE SEQUENCE [LARGE SCALE GENOMIC DNA]</scope>
    <source>
        <strain evidence="2">cv. B-3</strain>
    </source>
</reference>
<dbReference type="EMBL" id="CM010635">
    <property type="protein sequence ID" value="RID49429.1"/>
    <property type="molecule type" value="Genomic_DNA"/>
</dbReference>